<dbReference type="PANTHER" id="PTHR47634">
    <property type="entry name" value="PROTEIN KINASE DOMAIN-CONTAINING PROTEIN-RELATED"/>
    <property type="match status" value="1"/>
</dbReference>
<evidence type="ECO:0000313" key="11">
    <source>
        <dbReference type="EMBL" id="TFK51984.1"/>
    </source>
</evidence>
<dbReference type="InterPro" id="IPR000719">
    <property type="entry name" value="Prot_kinase_dom"/>
</dbReference>
<evidence type="ECO:0000256" key="6">
    <source>
        <dbReference type="ARBA" id="ARBA00022840"/>
    </source>
</evidence>
<keyword evidence="12" id="KW-1185">Reference proteome</keyword>
<dbReference type="Proteomes" id="UP000305948">
    <property type="component" value="Unassembled WGS sequence"/>
</dbReference>
<keyword evidence="2" id="KW-0723">Serine/threonine-protein kinase</keyword>
<evidence type="ECO:0000259" key="10">
    <source>
        <dbReference type="PROSITE" id="PS50011"/>
    </source>
</evidence>
<evidence type="ECO:0000313" key="12">
    <source>
        <dbReference type="Proteomes" id="UP000305948"/>
    </source>
</evidence>
<comment type="catalytic activity">
    <reaction evidence="7">
        <text>L-threonyl-[protein] + ATP = O-phospho-L-threonyl-[protein] + ADP + H(+)</text>
        <dbReference type="Rhea" id="RHEA:46608"/>
        <dbReference type="Rhea" id="RHEA-COMP:11060"/>
        <dbReference type="Rhea" id="RHEA-COMP:11605"/>
        <dbReference type="ChEBI" id="CHEBI:15378"/>
        <dbReference type="ChEBI" id="CHEBI:30013"/>
        <dbReference type="ChEBI" id="CHEBI:30616"/>
        <dbReference type="ChEBI" id="CHEBI:61977"/>
        <dbReference type="ChEBI" id="CHEBI:456216"/>
        <dbReference type="EC" id="2.7.11.1"/>
    </reaction>
</comment>
<dbReference type="InterPro" id="IPR008266">
    <property type="entry name" value="Tyr_kinase_AS"/>
</dbReference>
<dbReference type="PROSITE" id="PS00109">
    <property type="entry name" value="PROTEIN_KINASE_TYR"/>
    <property type="match status" value="1"/>
</dbReference>
<keyword evidence="3" id="KW-0808">Transferase</keyword>
<evidence type="ECO:0000256" key="4">
    <source>
        <dbReference type="ARBA" id="ARBA00022741"/>
    </source>
</evidence>
<organism evidence="11 12">
    <name type="scientific">Heliocybe sulcata</name>
    <dbReference type="NCBI Taxonomy" id="5364"/>
    <lineage>
        <taxon>Eukaryota</taxon>
        <taxon>Fungi</taxon>
        <taxon>Dikarya</taxon>
        <taxon>Basidiomycota</taxon>
        <taxon>Agaricomycotina</taxon>
        <taxon>Agaricomycetes</taxon>
        <taxon>Gloeophyllales</taxon>
        <taxon>Gloeophyllaceae</taxon>
        <taxon>Heliocybe</taxon>
    </lineage>
</organism>
<dbReference type="SMART" id="SM00220">
    <property type="entry name" value="S_TKc"/>
    <property type="match status" value="1"/>
</dbReference>
<dbReference type="InterPro" id="IPR011009">
    <property type="entry name" value="Kinase-like_dom_sf"/>
</dbReference>
<keyword evidence="6" id="KW-0067">ATP-binding</keyword>
<dbReference type="Gene3D" id="3.30.200.20">
    <property type="entry name" value="Phosphorylase Kinase, domain 1"/>
    <property type="match status" value="1"/>
</dbReference>
<keyword evidence="4" id="KW-0547">Nucleotide-binding</keyword>
<dbReference type="PANTHER" id="PTHR47634:SF9">
    <property type="entry name" value="PROTEIN KINASE DOMAIN-CONTAINING PROTEIN-RELATED"/>
    <property type="match status" value="1"/>
</dbReference>
<evidence type="ECO:0000256" key="3">
    <source>
        <dbReference type="ARBA" id="ARBA00022679"/>
    </source>
</evidence>
<dbReference type="EC" id="2.7.11.1" evidence="1"/>
<evidence type="ECO:0000256" key="7">
    <source>
        <dbReference type="ARBA" id="ARBA00047899"/>
    </source>
</evidence>
<name>A0A5C3N2X7_9AGAM</name>
<dbReference type="Pfam" id="PF00069">
    <property type="entry name" value="Pkinase"/>
    <property type="match status" value="2"/>
</dbReference>
<dbReference type="GO" id="GO:0005524">
    <property type="term" value="F:ATP binding"/>
    <property type="evidence" value="ECO:0007669"/>
    <property type="project" value="UniProtKB-KW"/>
</dbReference>
<dbReference type="GO" id="GO:0004674">
    <property type="term" value="F:protein serine/threonine kinase activity"/>
    <property type="evidence" value="ECO:0007669"/>
    <property type="project" value="UniProtKB-KW"/>
</dbReference>
<evidence type="ECO:0000256" key="5">
    <source>
        <dbReference type="ARBA" id="ARBA00022777"/>
    </source>
</evidence>
<evidence type="ECO:0000256" key="1">
    <source>
        <dbReference type="ARBA" id="ARBA00012513"/>
    </source>
</evidence>
<protein>
    <recommendedName>
        <fullName evidence="1">non-specific serine/threonine protein kinase</fullName>
        <ecNumber evidence="1">2.7.11.1</ecNumber>
    </recommendedName>
</protein>
<dbReference type="InterPro" id="IPR051334">
    <property type="entry name" value="SRPK"/>
</dbReference>
<dbReference type="GO" id="GO:0000245">
    <property type="term" value="P:spliceosomal complex assembly"/>
    <property type="evidence" value="ECO:0007669"/>
    <property type="project" value="TreeGrafter"/>
</dbReference>
<gene>
    <name evidence="11" type="ORF">OE88DRAFT_1658728</name>
</gene>
<proteinExistence type="predicted"/>
<dbReference type="OrthoDB" id="5979581at2759"/>
<dbReference type="EMBL" id="ML213510">
    <property type="protein sequence ID" value="TFK51984.1"/>
    <property type="molecule type" value="Genomic_DNA"/>
</dbReference>
<keyword evidence="5 11" id="KW-0418">Kinase</keyword>
<reference evidence="11 12" key="1">
    <citation type="journal article" date="2019" name="Nat. Ecol. Evol.">
        <title>Megaphylogeny resolves global patterns of mushroom evolution.</title>
        <authorList>
            <person name="Varga T."/>
            <person name="Krizsan K."/>
            <person name="Foldi C."/>
            <person name="Dima B."/>
            <person name="Sanchez-Garcia M."/>
            <person name="Sanchez-Ramirez S."/>
            <person name="Szollosi G.J."/>
            <person name="Szarkandi J.G."/>
            <person name="Papp V."/>
            <person name="Albert L."/>
            <person name="Andreopoulos W."/>
            <person name="Angelini C."/>
            <person name="Antonin V."/>
            <person name="Barry K.W."/>
            <person name="Bougher N.L."/>
            <person name="Buchanan P."/>
            <person name="Buyck B."/>
            <person name="Bense V."/>
            <person name="Catcheside P."/>
            <person name="Chovatia M."/>
            <person name="Cooper J."/>
            <person name="Damon W."/>
            <person name="Desjardin D."/>
            <person name="Finy P."/>
            <person name="Geml J."/>
            <person name="Haridas S."/>
            <person name="Hughes K."/>
            <person name="Justo A."/>
            <person name="Karasinski D."/>
            <person name="Kautmanova I."/>
            <person name="Kiss B."/>
            <person name="Kocsube S."/>
            <person name="Kotiranta H."/>
            <person name="LaButti K.M."/>
            <person name="Lechner B.E."/>
            <person name="Liimatainen K."/>
            <person name="Lipzen A."/>
            <person name="Lukacs Z."/>
            <person name="Mihaltcheva S."/>
            <person name="Morgado L.N."/>
            <person name="Niskanen T."/>
            <person name="Noordeloos M.E."/>
            <person name="Ohm R.A."/>
            <person name="Ortiz-Santana B."/>
            <person name="Ovrebo C."/>
            <person name="Racz N."/>
            <person name="Riley R."/>
            <person name="Savchenko A."/>
            <person name="Shiryaev A."/>
            <person name="Soop K."/>
            <person name="Spirin V."/>
            <person name="Szebenyi C."/>
            <person name="Tomsovsky M."/>
            <person name="Tulloss R.E."/>
            <person name="Uehling J."/>
            <person name="Grigoriev I.V."/>
            <person name="Vagvolgyi C."/>
            <person name="Papp T."/>
            <person name="Martin F.M."/>
            <person name="Miettinen O."/>
            <person name="Hibbett D.S."/>
            <person name="Nagy L.G."/>
        </authorList>
    </citation>
    <scope>NUCLEOTIDE SEQUENCE [LARGE SCALE GENOMIC DNA]</scope>
    <source>
        <strain evidence="11 12">OMC1185</strain>
    </source>
</reference>
<dbReference type="STRING" id="5364.A0A5C3N2X7"/>
<dbReference type="AlphaFoldDB" id="A0A5C3N2X7"/>
<sequence>MPRRFLPSRLEGIEDIENYQLGGFHPVSIGDCYAQQRYRVVHKLGYGGSSTVWLARDQTGPGRLVTLKVMRADASSGDALVIPEMLRAALPASVDIQTVDDHFVVQGPNGSHLFMVSPFAGPSILAMSDCPGRTSGSRRLRADLARKVAKQTATAVYHMHRAGVVHGDLTTSNILFALSPDVLKWSDADLYASLGEPETEKVRTRDGSPRPPSAPAELVAPIDNSSLTNASFLQERVVLCDFGQSYTAASPPQGYKPATVFNYLSPEARFEARAGLEADVWALGCAVFEMRAGFPLFESFFGSDEDILTQTVEMLGRLPEPWWGAFVEEQARAGVWLKGAQSGIRERLREIGAQDDAPAVGEGKMIEPFGVRLREGEVELLGDLLEKMLKYRPEERIKIDEVIRHPWFDFTD</sequence>
<feature type="compositionally biased region" description="Basic and acidic residues" evidence="9">
    <location>
        <begin position="198"/>
        <end position="208"/>
    </location>
</feature>
<dbReference type="GO" id="GO:0050684">
    <property type="term" value="P:regulation of mRNA processing"/>
    <property type="evidence" value="ECO:0007669"/>
    <property type="project" value="TreeGrafter"/>
</dbReference>
<comment type="catalytic activity">
    <reaction evidence="8">
        <text>L-seryl-[protein] + ATP = O-phospho-L-seryl-[protein] + ADP + H(+)</text>
        <dbReference type="Rhea" id="RHEA:17989"/>
        <dbReference type="Rhea" id="RHEA-COMP:9863"/>
        <dbReference type="Rhea" id="RHEA-COMP:11604"/>
        <dbReference type="ChEBI" id="CHEBI:15378"/>
        <dbReference type="ChEBI" id="CHEBI:29999"/>
        <dbReference type="ChEBI" id="CHEBI:30616"/>
        <dbReference type="ChEBI" id="CHEBI:83421"/>
        <dbReference type="ChEBI" id="CHEBI:456216"/>
        <dbReference type="EC" id="2.7.11.1"/>
    </reaction>
</comment>
<feature type="domain" description="Protein kinase" evidence="10">
    <location>
        <begin position="38"/>
        <end position="408"/>
    </location>
</feature>
<evidence type="ECO:0000256" key="9">
    <source>
        <dbReference type="SAM" id="MobiDB-lite"/>
    </source>
</evidence>
<feature type="region of interest" description="Disordered" evidence="9">
    <location>
        <begin position="196"/>
        <end position="216"/>
    </location>
</feature>
<evidence type="ECO:0000256" key="2">
    <source>
        <dbReference type="ARBA" id="ARBA00022527"/>
    </source>
</evidence>
<dbReference type="PROSITE" id="PS50011">
    <property type="entry name" value="PROTEIN_KINASE_DOM"/>
    <property type="match status" value="1"/>
</dbReference>
<accession>A0A5C3N2X7</accession>
<dbReference type="SUPFAM" id="SSF56112">
    <property type="entry name" value="Protein kinase-like (PK-like)"/>
    <property type="match status" value="1"/>
</dbReference>
<dbReference type="Gene3D" id="1.10.510.10">
    <property type="entry name" value="Transferase(Phosphotransferase) domain 1"/>
    <property type="match status" value="1"/>
</dbReference>
<evidence type="ECO:0000256" key="8">
    <source>
        <dbReference type="ARBA" id="ARBA00048679"/>
    </source>
</evidence>